<accession>A0A9X0A9P5</accession>
<reference evidence="2" key="1">
    <citation type="submission" date="2022-11" db="EMBL/GenBank/DDBJ databases">
        <title>Genome Resource of Sclerotinia nivalis Strain SnTB1, a Plant Pathogen Isolated from American Ginseng.</title>
        <authorList>
            <person name="Fan S."/>
        </authorList>
    </citation>
    <scope>NUCLEOTIDE SEQUENCE</scope>
    <source>
        <strain evidence="2">SnTB1</strain>
    </source>
</reference>
<evidence type="ECO:0000313" key="2">
    <source>
        <dbReference type="EMBL" id="KAJ8058840.1"/>
    </source>
</evidence>
<protein>
    <submittedName>
        <fullName evidence="2">Uncharacterized protein</fullName>
    </submittedName>
</protein>
<gene>
    <name evidence="2" type="ORF">OCU04_011823</name>
</gene>
<keyword evidence="3" id="KW-1185">Reference proteome</keyword>
<evidence type="ECO:0000256" key="1">
    <source>
        <dbReference type="SAM" id="MobiDB-lite"/>
    </source>
</evidence>
<feature type="region of interest" description="Disordered" evidence="1">
    <location>
        <begin position="95"/>
        <end position="122"/>
    </location>
</feature>
<dbReference type="OrthoDB" id="3542452at2759"/>
<name>A0A9X0A9P5_9HELO</name>
<feature type="compositionally biased region" description="Polar residues" evidence="1">
    <location>
        <begin position="98"/>
        <end position="110"/>
    </location>
</feature>
<sequence>MSSSLTVPTDVTAPDIRNASDASVVPDENSVTAINMRNRAILYESNHPNHSFEPSVLNLVNNMPNDEASESRFFTRASERTAITTALLDGAADALEASTSQPLSQSPENPSEQKETTDAKPKPPPFFRCCQCQHTSRSPNCQRKDEEIGIIQGKEQRVLVVNAECVHVQCMRCVNVDENGVRIGVKPWELEWRGPAISRRV</sequence>
<comment type="caution">
    <text evidence="2">The sequence shown here is derived from an EMBL/GenBank/DDBJ whole genome shotgun (WGS) entry which is preliminary data.</text>
</comment>
<dbReference type="AlphaFoldDB" id="A0A9X0A9P5"/>
<dbReference type="Proteomes" id="UP001152300">
    <property type="component" value="Unassembled WGS sequence"/>
</dbReference>
<organism evidence="2 3">
    <name type="scientific">Sclerotinia nivalis</name>
    <dbReference type="NCBI Taxonomy" id="352851"/>
    <lineage>
        <taxon>Eukaryota</taxon>
        <taxon>Fungi</taxon>
        <taxon>Dikarya</taxon>
        <taxon>Ascomycota</taxon>
        <taxon>Pezizomycotina</taxon>
        <taxon>Leotiomycetes</taxon>
        <taxon>Helotiales</taxon>
        <taxon>Sclerotiniaceae</taxon>
        <taxon>Sclerotinia</taxon>
    </lineage>
</organism>
<evidence type="ECO:0000313" key="3">
    <source>
        <dbReference type="Proteomes" id="UP001152300"/>
    </source>
</evidence>
<dbReference type="EMBL" id="JAPEIS010000015">
    <property type="protein sequence ID" value="KAJ8058840.1"/>
    <property type="molecule type" value="Genomic_DNA"/>
</dbReference>
<proteinExistence type="predicted"/>
<feature type="compositionally biased region" description="Basic and acidic residues" evidence="1">
    <location>
        <begin position="111"/>
        <end position="121"/>
    </location>
</feature>